<dbReference type="OrthoDB" id="9790526at2"/>
<evidence type="ECO:0000313" key="3">
    <source>
        <dbReference type="EMBL" id="QEE29908.1"/>
    </source>
</evidence>
<evidence type="ECO:0000256" key="1">
    <source>
        <dbReference type="SAM" id="MobiDB-lite"/>
    </source>
</evidence>
<dbReference type="NCBIfam" id="TIGR02532">
    <property type="entry name" value="IV_pilin_GFxxxE"/>
    <property type="match status" value="1"/>
</dbReference>
<dbReference type="Pfam" id="PF07963">
    <property type="entry name" value="N_methyl"/>
    <property type="match status" value="1"/>
</dbReference>
<dbReference type="AlphaFoldDB" id="A0A5B9ECJ1"/>
<keyword evidence="4" id="KW-1185">Reference proteome</keyword>
<feature type="compositionally biased region" description="Polar residues" evidence="1">
    <location>
        <begin position="123"/>
        <end position="132"/>
    </location>
</feature>
<keyword evidence="2" id="KW-1133">Transmembrane helix</keyword>
<protein>
    <submittedName>
        <fullName evidence="3">Type II secretion system protein</fullName>
    </submittedName>
</protein>
<dbReference type="EMBL" id="CP042806">
    <property type="protein sequence ID" value="QEE29908.1"/>
    <property type="molecule type" value="Genomic_DNA"/>
</dbReference>
<gene>
    <name evidence="3" type="ORF">FTW19_19160</name>
</gene>
<dbReference type="InterPro" id="IPR012902">
    <property type="entry name" value="N_methyl_site"/>
</dbReference>
<dbReference type="PROSITE" id="PS00409">
    <property type="entry name" value="PROKAR_NTER_METHYL"/>
    <property type="match status" value="1"/>
</dbReference>
<dbReference type="RefSeq" id="WP_147649178.1">
    <property type="nucleotide sequence ID" value="NZ_CP042806.1"/>
</dbReference>
<dbReference type="Proteomes" id="UP000321820">
    <property type="component" value="Chromosome"/>
</dbReference>
<feature type="transmembrane region" description="Helical" evidence="2">
    <location>
        <begin position="20"/>
        <end position="41"/>
    </location>
</feature>
<dbReference type="Gene3D" id="3.30.700.10">
    <property type="entry name" value="Glycoprotein, Type 4 Pilin"/>
    <property type="match status" value="1"/>
</dbReference>
<keyword evidence="2" id="KW-0812">Transmembrane</keyword>
<name>A0A5B9ECJ1_9BACT</name>
<dbReference type="InterPro" id="IPR045584">
    <property type="entry name" value="Pilin-like"/>
</dbReference>
<keyword evidence="2" id="KW-0472">Membrane</keyword>
<evidence type="ECO:0000256" key="2">
    <source>
        <dbReference type="SAM" id="Phobius"/>
    </source>
</evidence>
<dbReference type="SUPFAM" id="SSF54523">
    <property type="entry name" value="Pili subunits"/>
    <property type="match status" value="1"/>
</dbReference>
<reference evidence="3 4" key="1">
    <citation type="submission" date="2019-08" db="EMBL/GenBank/DDBJ databases">
        <title>Complete genome sequence of Terriglobus albidus strain ORNL.</title>
        <authorList>
            <person name="Podar M."/>
        </authorList>
    </citation>
    <scope>NUCLEOTIDE SEQUENCE [LARGE SCALE GENOMIC DNA]</scope>
    <source>
        <strain evidence="3 4">ORNL</strain>
    </source>
</reference>
<accession>A0A5B9ECJ1</accession>
<organism evidence="3 4">
    <name type="scientific">Terriglobus albidus</name>
    <dbReference type="NCBI Taxonomy" id="1592106"/>
    <lineage>
        <taxon>Bacteria</taxon>
        <taxon>Pseudomonadati</taxon>
        <taxon>Acidobacteriota</taxon>
        <taxon>Terriglobia</taxon>
        <taxon>Terriglobales</taxon>
        <taxon>Acidobacteriaceae</taxon>
        <taxon>Terriglobus</taxon>
    </lineage>
</organism>
<sequence length="155" mass="17507">MPKHAPNRRGEAGVTLVELIVATAIIAILASAVLPIARFQLKRQRERELRRDLWEMRAAIDRYKDAADRGAFQTKLESMNYPPDLETLVNGVDVQGHKVRFLRQIPKDPMTGNTDWGLRSMQDDPSSDSWGGQNVFDVHTRSTGTGLDGSRYSEW</sequence>
<evidence type="ECO:0000313" key="4">
    <source>
        <dbReference type="Proteomes" id="UP000321820"/>
    </source>
</evidence>
<proteinExistence type="predicted"/>
<feature type="region of interest" description="Disordered" evidence="1">
    <location>
        <begin position="112"/>
        <end position="155"/>
    </location>
</feature>
<dbReference type="KEGG" id="talb:FTW19_19160"/>